<feature type="compositionally biased region" description="Polar residues" evidence="6">
    <location>
        <begin position="174"/>
        <end position="184"/>
    </location>
</feature>
<keyword evidence="9" id="KW-1185">Reference proteome</keyword>
<dbReference type="InterPro" id="IPR013788">
    <property type="entry name" value="Hemocyanin/hexamerin"/>
</dbReference>
<evidence type="ECO:0000256" key="3">
    <source>
        <dbReference type="ARBA" id="ARBA00022723"/>
    </source>
</evidence>
<evidence type="ECO:0000256" key="6">
    <source>
        <dbReference type="SAM" id="MobiDB-lite"/>
    </source>
</evidence>
<dbReference type="InterPro" id="IPR005203">
    <property type="entry name" value="Hemocyanin_C"/>
</dbReference>
<keyword evidence="3" id="KW-0479">Metal-binding</keyword>
<dbReference type="SUPFAM" id="SSF81296">
    <property type="entry name" value="E set domains"/>
    <property type="match status" value="1"/>
</dbReference>
<feature type="region of interest" description="Disordered" evidence="6">
    <location>
        <begin position="1"/>
        <end position="27"/>
    </location>
</feature>
<keyword evidence="4" id="KW-0560">Oxidoreductase</keyword>
<feature type="compositionally biased region" description="Polar residues" evidence="6">
    <location>
        <begin position="334"/>
        <end position="349"/>
    </location>
</feature>
<feature type="region of interest" description="Disordered" evidence="6">
    <location>
        <begin position="334"/>
        <end position="364"/>
    </location>
</feature>
<comment type="cofactor">
    <cofactor evidence="1">
        <name>Cu(2+)</name>
        <dbReference type="ChEBI" id="CHEBI:29036"/>
    </cofactor>
</comment>
<feature type="compositionally biased region" description="Acidic residues" evidence="6">
    <location>
        <begin position="429"/>
        <end position="441"/>
    </location>
</feature>
<reference evidence="8 9" key="1">
    <citation type="submission" date="2024-07" db="EMBL/GenBank/DDBJ databases">
        <title>Chromosome-level genome assembly of the water stick insect Ranatra chinensis (Heteroptera: Nepidae).</title>
        <authorList>
            <person name="Liu X."/>
        </authorList>
    </citation>
    <scope>NUCLEOTIDE SEQUENCE [LARGE SCALE GENOMIC DNA]</scope>
    <source>
        <strain evidence="8">Cailab_2021Rc</strain>
        <tissue evidence="8">Muscle</tissue>
    </source>
</reference>
<dbReference type="InterPro" id="IPR037020">
    <property type="entry name" value="Hemocyanin_C_sf"/>
</dbReference>
<dbReference type="GO" id="GO:0046872">
    <property type="term" value="F:metal ion binding"/>
    <property type="evidence" value="ECO:0007669"/>
    <property type="project" value="UniProtKB-KW"/>
</dbReference>
<evidence type="ECO:0000256" key="5">
    <source>
        <dbReference type="ARBA" id="ARBA00023008"/>
    </source>
</evidence>
<comment type="caution">
    <text evidence="8">The sequence shown here is derived from an EMBL/GenBank/DDBJ whole genome shotgun (WGS) entry which is preliminary data.</text>
</comment>
<protein>
    <recommendedName>
        <fullName evidence="7">Hemocyanin C-terminal domain-containing protein</fullName>
    </recommendedName>
</protein>
<dbReference type="Gene3D" id="2.60.40.1520">
    <property type="entry name" value="Hemocyanin, C-terminal domain"/>
    <property type="match status" value="1"/>
</dbReference>
<gene>
    <name evidence="8" type="ORF">AAG570_002549</name>
</gene>
<comment type="similarity">
    <text evidence="2">Belongs to the tyrosinase family.</text>
</comment>
<name>A0ABD0Y9Y2_9HEMI</name>
<feature type="region of interest" description="Disordered" evidence="6">
    <location>
        <begin position="385"/>
        <end position="462"/>
    </location>
</feature>
<feature type="compositionally biased region" description="Polar residues" evidence="6">
    <location>
        <begin position="385"/>
        <end position="395"/>
    </location>
</feature>
<proteinExistence type="inferred from homology"/>
<keyword evidence="5" id="KW-0186">Copper</keyword>
<feature type="compositionally biased region" description="Basic and acidic residues" evidence="6">
    <location>
        <begin position="445"/>
        <end position="462"/>
    </location>
</feature>
<evidence type="ECO:0000256" key="4">
    <source>
        <dbReference type="ARBA" id="ARBA00023002"/>
    </source>
</evidence>
<feature type="domain" description="Hemocyanin C-terminal" evidence="7">
    <location>
        <begin position="75"/>
        <end position="159"/>
    </location>
</feature>
<dbReference type="PANTHER" id="PTHR11511">
    <property type="entry name" value="LARVAL STORAGE PROTEIN/PHENOLOXIDASE"/>
    <property type="match status" value="1"/>
</dbReference>
<dbReference type="PANTHER" id="PTHR11511:SF4">
    <property type="entry name" value="PHENOLOXIDASE 2-RELATED"/>
    <property type="match status" value="1"/>
</dbReference>
<dbReference type="Proteomes" id="UP001558652">
    <property type="component" value="Unassembled WGS sequence"/>
</dbReference>
<dbReference type="EMBL" id="JBFDAA010000012">
    <property type="protein sequence ID" value="KAL1123469.1"/>
    <property type="molecule type" value="Genomic_DNA"/>
</dbReference>
<organism evidence="8 9">
    <name type="scientific">Ranatra chinensis</name>
    <dbReference type="NCBI Taxonomy" id="642074"/>
    <lineage>
        <taxon>Eukaryota</taxon>
        <taxon>Metazoa</taxon>
        <taxon>Ecdysozoa</taxon>
        <taxon>Arthropoda</taxon>
        <taxon>Hexapoda</taxon>
        <taxon>Insecta</taxon>
        <taxon>Pterygota</taxon>
        <taxon>Neoptera</taxon>
        <taxon>Paraneoptera</taxon>
        <taxon>Hemiptera</taxon>
        <taxon>Heteroptera</taxon>
        <taxon>Panheteroptera</taxon>
        <taxon>Nepomorpha</taxon>
        <taxon>Nepidae</taxon>
        <taxon>Ranatrinae</taxon>
        <taxon>Ranatra</taxon>
    </lineage>
</organism>
<dbReference type="AlphaFoldDB" id="A0ABD0Y9Y2"/>
<accession>A0ABD0Y9Y2</accession>
<evidence type="ECO:0000313" key="8">
    <source>
        <dbReference type="EMBL" id="KAL1123469.1"/>
    </source>
</evidence>
<feature type="compositionally biased region" description="Basic and acidic residues" evidence="6">
    <location>
        <begin position="1"/>
        <end position="19"/>
    </location>
</feature>
<evidence type="ECO:0000313" key="9">
    <source>
        <dbReference type="Proteomes" id="UP001558652"/>
    </source>
</evidence>
<feature type="region of interest" description="Disordered" evidence="6">
    <location>
        <begin position="157"/>
        <end position="192"/>
    </location>
</feature>
<dbReference type="InterPro" id="IPR014756">
    <property type="entry name" value="Ig_E-set"/>
</dbReference>
<sequence length="479" mass="54375">MASERRNMVYENEKQETTEIPKTPDAPWDASNHTLCTDLNIPTVQLVPVFPSQHLLSVVSCSEFVDPDRFQLKAIFSVTEGVNEFGRSSDESSVFVKDQITTRKFKTLVEKYAQNYPNIKETFRCGFPIHLQLPKGKPAGSPFILFAIATPYEKKYSGSDKESHPFGNAASIGISGTQSGPTSIHSEDTEHGKQFQVIETPSPGKISAPRRRQTPLLGIRRRPETRRASKNRRAPHHHYVVMTRQNKLKPLEFHRKIQENLNLQVQYIRTHSSIEDRKTLLEQSQCLALRVFLKYLNRPLGDYISTRKPESLDVALHILTNDFNVAAQSDTVPFSQSTKTPVTNNQWSSAMKPKSPITPYHQPKFSPTGTCPTSKPYYTPIQQTAQRSTYPSTPHVSFRPKPRQIFQTPKSCTKDRQVDSCNIEHGLNETDDSAFAEESPDLTDYGEHDTSQHHDQHPDECSEQHFLEIAASEDTHTNY</sequence>
<evidence type="ECO:0000256" key="1">
    <source>
        <dbReference type="ARBA" id="ARBA00001973"/>
    </source>
</evidence>
<evidence type="ECO:0000259" key="7">
    <source>
        <dbReference type="Pfam" id="PF03723"/>
    </source>
</evidence>
<dbReference type="GO" id="GO:0016491">
    <property type="term" value="F:oxidoreductase activity"/>
    <property type="evidence" value="ECO:0007669"/>
    <property type="project" value="UniProtKB-KW"/>
</dbReference>
<dbReference type="Pfam" id="PF03723">
    <property type="entry name" value="Hemocyanin_C"/>
    <property type="match status" value="1"/>
</dbReference>
<evidence type="ECO:0000256" key="2">
    <source>
        <dbReference type="ARBA" id="ARBA00009928"/>
    </source>
</evidence>